<keyword evidence="2" id="KW-1185">Reference proteome</keyword>
<accession>A0ABR0LZF1</accession>
<protein>
    <submittedName>
        <fullName evidence="1">Uncharacterized protein</fullName>
    </submittedName>
</protein>
<reference evidence="1 2" key="1">
    <citation type="submission" date="2023-08" db="EMBL/GenBank/DDBJ databases">
        <title>Black Yeasts Isolated from many extreme environments.</title>
        <authorList>
            <person name="Coleine C."/>
            <person name="Stajich J.E."/>
            <person name="Selbmann L."/>
        </authorList>
    </citation>
    <scope>NUCLEOTIDE SEQUENCE [LARGE SCALE GENOMIC DNA]</scope>
    <source>
        <strain evidence="1 2">CCFEE 536</strain>
    </source>
</reference>
<evidence type="ECO:0000313" key="1">
    <source>
        <dbReference type="EMBL" id="KAK5256324.1"/>
    </source>
</evidence>
<evidence type="ECO:0000313" key="2">
    <source>
        <dbReference type="Proteomes" id="UP001357485"/>
    </source>
</evidence>
<name>A0ABR0LZF1_9PEZI</name>
<organism evidence="1 2">
    <name type="scientific">Cryomyces antarcticus</name>
    <dbReference type="NCBI Taxonomy" id="329879"/>
    <lineage>
        <taxon>Eukaryota</taxon>
        <taxon>Fungi</taxon>
        <taxon>Dikarya</taxon>
        <taxon>Ascomycota</taxon>
        <taxon>Pezizomycotina</taxon>
        <taxon>Dothideomycetes</taxon>
        <taxon>Dothideomycetes incertae sedis</taxon>
        <taxon>Cryomyces</taxon>
    </lineage>
</organism>
<proteinExistence type="predicted"/>
<sequence length="148" mass="16687">MGTATEVPGTRKQRKLAKLAAELKELQHQKLAFEVWVTTYTEALADSMVKIKELYAEIARTEVDIYAAEFQLSYASFGEEYLSPAQAARTRRDLGFLIERSSELENKIANVQGHMGNLRLAQMHNLQQVFEMEASMDILTAKMASVQS</sequence>
<gene>
    <name evidence="1" type="ORF">LTR16_003513</name>
</gene>
<comment type="caution">
    <text evidence="1">The sequence shown here is derived from an EMBL/GenBank/DDBJ whole genome shotgun (WGS) entry which is preliminary data.</text>
</comment>
<dbReference type="EMBL" id="JAVRRA010008581">
    <property type="protein sequence ID" value="KAK5256324.1"/>
    <property type="molecule type" value="Genomic_DNA"/>
</dbReference>
<dbReference type="Proteomes" id="UP001357485">
    <property type="component" value="Unassembled WGS sequence"/>
</dbReference>